<evidence type="ECO:0000313" key="1">
    <source>
        <dbReference type="EMBL" id="GFY57446.1"/>
    </source>
</evidence>
<reference evidence="1" key="1">
    <citation type="submission" date="2020-08" db="EMBL/GenBank/DDBJ databases">
        <title>Multicomponent nature underlies the extraordinary mechanical properties of spider dragline silk.</title>
        <authorList>
            <person name="Kono N."/>
            <person name="Nakamura H."/>
            <person name="Mori M."/>
            <person name="Yoshida Y."/>
            <person name="Ohtoshi R."/>
            <person name="Malay A.D."/>
            <person name="Moran D.A.P."/>
            <person name="Tomita M."/>
            <person name="Numata K."/>
            <person name="Arakawa K."/>
        </authorList>
    </citation>
    <scope>NUCLEOTIDE SEQUENCE</scope>
</reference>
<comment type="caution">
    <text evidence="1">The sequence shown here is derived from an EMBL/GenBank/DDBJ whole genome shotgun (WGS) entry which is preliminary data.</text>
</comment>
<proteinExistence type="predicted"/>
<evidence type="ECO:0000313" key="2">
    <source>
        <dbReference type="Proteomes" id="UP000886998"/>
    </source>
</evidence>
<dbReference type="Proteomes" id="UP000886998">
    <property type="component" value="Unassembled WGS sequence"/>
</dbReference>
<dbReference type="OrthoDB" id="10323502at2759"/>
<organism evidence="1 2">
    <name type="scientific">Trichonephila inaurata madagascariensis</name>
    <dbReference type="NCBI Taxonomy" id="2747483"/>
    <lineage>
        <taxon>Eukaryota</taxon>
        <taxon>Metazoa</taxon>
        <taxon>Ecdysozoa</taxon>
        <taxon>Arthropoda</taxon>
        <taxon>Chelicerata</taxon>
        <taxon>Arachnida</taxon>
        <taxon>Araneae</taxon>
        <taxon>Araneomorphae</taxon>
        <taxon>Entelegynae</taxon>
        <taxon>Araneoidea</taxon>
        <taxon>Nephilidae</taxon>
        <taxon>Trichonephila</taxon>
        <taxon>Trichonephila inaurata</taxon>
    </lineage>
</organism>
<protein>
    <submittedName>
        <fullName evidence="1">Uncharacterized protein</fullName>
    </submittedName>
</protein>
<keyword evidence="2" id="KW-1185">Reference proteome</keyword>
<name>A0A8X6XTT7_9ARAC</name>
<sequence length="128" mass="14716">MKACVCVQREKEGQIRERLQKVEKKIFSAYPSSLKIVPIFWAQFFPERLECLGSSTGSSKHRWDITKAHQEVVCKPSKTWMREKIGTCKQGLKNQVEPSPITLSLTVAMIFISFCLKGEVFSEMEIFI</sequence>
<dbReference type="AlphaFoldDB" id="A0A8X6XTT7"/>
<accession>A0A8X6XTT7</accession>
<dbReference type="EMBL" id="BMAV01011513">
    <property type="protein sequence ID" value="GFY57446.1"/>
    <property type="molecule type" value="Genomic_DNA"/>
</dbReference>
<gene>
    <name evidence="1" type="ORF">TNIN_168561</name>
</gene>